<name>A0A1A9W9M0_9MUSC</name>
<dbReference type="Pfam" id="PF03109">
    <property type="entry name" value="ABC1"/>
    <property type="match status" value="1"/>
</dbReference>
<reference evidence="3" key="1">
    <citation type="submission" date="2014-03" db="EMBL/GenBank/DDBJ databases">
        <authorList>
            <person name="Aksoy S."/>
            <person name="Warren W."/>
            <person name="Wilson R.K."/>
        </authorList>
    </citation>
    <scope>NUCLEOTIDE SEQUENCE [LARGE SCALE GENOMIC DNA]</scope>
    <source>
        <strain evidence="3">IAEA</strain>
    </source>
</reference>
<accession>A0A1A9W9M0</accession>
<dbReference type="AlphaFoldDB" id="A0A1A9W9M0"/>
<dbReference type="InterPro" id="IPR051130">
    <property type="entry name" value="Mito_struct-func_regulator"/>
</dbReference>
<dbReference type="PANTHER" id="PTHR43173:SF19">
    <property type="entry name" value="AARF DOMAIN-CONTAINING PROTEIN KINASE 1"/>
    <property type="match status" value="1"/>
</dbReference>
<sequence>MSIYLYKYMVIGLLGKQPYKTNANAPSAIPQGGVENCTTIRDLQAFAKSLRKRLLRIVALLRSWTIQVQPRLVSLDPLPMITVDLSHVEVVRRHSTNVGSRKQIMICLCMEYLEVGQVNDLKHIQDNTIDSLTTSNRLGQLYSEMIFNTGFVHSDPHPGIILVRKDPKFGVEIIILVSMPT</sequence>
<evidence type="ECO:0000313" key="2">
    <source>
        <dbReference type="EnsemblMetazoa" id="GBRI011297-PA"/>
    </source>
</evidence>
<dbReference type="STRING" id="37001.A0A1A9W9M0"/>
<dbReference type="PANTHER" id="PTHR43173">
    <property type="entry name" value="ABC1 FAMILY PROTEIN"/>
    <property type="match status" value="1"/>
</dbReference>
<dbReference type="Proteomes" id="UP000091820">
    <property type="component" value="Unassembled WGS sequence"/>
</dbReference>
<dbReference type="InterPro" id="IPR004147">
    <property type="entry name" value="ABC1_dom"/>
</dbReference>
<dbReference type="GO" id="GO:0005743">
    <property type="term" value="C:mitochondrial inner membrane"/>
    <property type="evidence" value="ECO:0007669"/>
    <property type="project" value="TreeGrafter"/>
</dbReference>
<protein>
    <recommendedName>
        <fullName evidence="1">ABC1 atypical kinase-like domain-containing protein</fullName>
    </recommendedName>
</protein>
<feature type="domain" description="ABC1 atypical kinase-like" evidence="1">
    <location>
        <begin position="107"/>
        <end position="172"/>
    </location>
</feature>
<keyword evidence="3" id="KW-1185">Reference proteome</keyword>
<evidence type="ECO:0000259" key="1">
    <source>
        <dbReference type="Pfam" id="PF03109"/>
    </source>
</evidence>
<evidence type="ECO:0000313" key="3">
    <source>
        <dbReference type="Proteomes" id="UP000091820"/>
    </source>
</evidence>
<organism evidence="2 3">
    <name type="scientific">Glossina brevipalpis</name>
    <dbReference type="NCBI Taxonomy" id="37001"/>
    <lineage>
        <taxon>Eukaryota</taxon>
        <taxon>Metazoa</taxon>
        <taxon>Ecdysozoa</taxon>
        <taxon>Arthropoda</taxon>
        <taxon>Hexapoda</taxon>
        <taxon>Insecta</taxon>
        <taxon>Pterygota</taxon>
        <taxon>Neoptera</taxon>
        <taxon>Endopterygota</taxon>
        <taxon>Diptera</taxon>
        <taxon>Brachycera</taxon>
        <taxon>Muscomorpha</taxon>
        <taxon>Hippoboscoidea</taxon>
        <taxon>Glossinidae</taxon>
        <taxon>Glossina</taxon>
    </lineage>
</organism>
<dbReference type="GO" id="GO:0055088">
    <property type="term" value="P:lipid homeostasis"/>
    <property type="evidence" value="ECO:0007669"/>
    <property type="project" value="TreeGrafter"/>
</dbReference>
<dbReference type="GO" id="GO:0007005">
    <property type="term" value="P:mitochondrion organization"/>
    <property type="evidence" value="ECO:0007669"/>
    <property type="project" value="TreeGrafter"/>
</dbReference>
<proteinExistence type="predicted"/>
<dbReference type="EnsemblMetazoa" id="GBRI011297-RA">
    <property type="protein sequence ID" value="GBRI011297-PA"/>
    <property type="gene ID" value="GBRI011297"/>
</dbReference>
<reference evidence="2" key="2">
    <citation type="submission" date="2020-05" db="UniProtKB">
        <authorList>
            <consortium name="EnsemblMetazoa"/>
        </authorList>
    </citation>
    <scope>IDENTIFICATION</scope>
    <source>
        <strain evidence="2">IAEA</strain>
    </source>
</reference>
<dbReference type="VEuPathDB" id="VectorBase:GBRI011297"/>